<reference evidence="1" key="1">
    <citation type="submission" date="2020-10" db="EMBL/GenBank/DDBJ databases">
        <title>Feather gene expression reveals the developmental basis of iridescence in African starlings.</title>
        <authorList>
            <person name="Rubenstein D.R."/>
        </authorList>
    </citation>
    <scope>NUCLEOTIDE SEQUENCE</scope>
    <source>
        <strain evidence="1">SS15</strain>
        <tissue evidence="1">Liver</tissue>
    </source>
</reference>
<sequence>GIPWARQELRARGPSCVTPQDCPLRQGWQNPSLPVQFPDWDIVQPAVSEASVPVVMLLETEPDGICRVGHGWMDPAATEGSQTLHPSSRAPWAPKCQHRADVSSKEGNCLGQPRTARAVDLKCRNSSAHNHWGMLQFIPQTPQSLQVSGSLEGPAALCAPDRLADICLALGETRSSCWPGPVEGGVSKRIRQAYSPFCLTALPKDSLCRPGSVAMLW</sequence>
<reference evidence="2 3" key="2">
    <citation type="journal article" date="2021" name="J. Hered.">
        <title>Feather Gene Expression Elucidates the Developmental Basis of Plumage Iridescence in African Starlings.</title>
        <authorList>
            <person name="Rubenstein D.R."/>
            <person name="Corvelo A."/>
            <person name="MacManes M.D."/>
            <person name="Maia R."/>
            <person name="Narzisi G."/>
            <person name="Rousaki A."/>
            <person name="Vandenabeele P."/>
            <person name="Shawkey M.D."/>
            <person name="Solomon J."/>
        </authorList>
    </citation>
    <scope>NUCLEOTIDE SEQUENCE [LARGE SCALE GENOMIC DNA]</scope>
    <source>
        <strain evidence="2">SS15</strain>
    </source>
</reference>
<dbReference type="AlphaFoldDB" id="A0A835TRR5"/>
<proteinExistence type="predicted"/>
<accession>A0A835TRR5</accession>
<evidence type="ECO:0000313" key="2">
    <source>
        <dbReference type="EMBL" id="KAI1236071.1"/>
    </source>
</evidence>
<reference evidence="2" key="3">
    <citation type="submission" date="2022-01" db="EMBL/GenBank/DDBJ databases">
        <authorList>
            <person name="Rubenstein D.R."/>
        </authorList>
    </citation>
    <scope>NUCLEOTIDE SEQUENCE</scope>
    <source>
        <strain evidence="2">SS15</strain>
        <tissue evidence="2">Liver</tissue>
    </source>
</reference>
<name>A0A835TRR5_9PASS</name>
<evidence type="ECO:0000313" key="1">
    <source>
        <dbReference type="EMBL" id="KAG0116476.1"/>
    </source>
</evidence>
<dbReference type="Proteomes" id="UP000618051">
    <property type="component" value="Unassembled WGS sequence"/>
</dbReference>
<comment type="caution">
    <text evidence="1">The sequence shown here is derived from an EMBL/GenBank/DDBJ whole genome shotgun (WGS) entry which is preliminary data.</text>
</comment>
<organism evidence="1">
    <name type="scientific">Lamprotornis superbus</name>
    <dbReference type="NCBI Taxonomy" id="245042"/>
    <lineage>
        <taxon>Eukaryota</taxon>
        <taxon>Metazoa</taxon>
        <taxon>Chordata</taxon>
        <taxon>Craniata</taxon>
        <taxon>Vertebrata</taxon>
        <taxon>Euteleostomi</taxon>
        <taxon>Archelosauria</taxon>
        <taxon>Archosauria</taxon>
        <taxon>Dinosauria</taxon>
        <taxon>Saurischia</taxon>
        <taxon>Theropoda</taxon>
        <taxon>Coelurosauria</taxon>
        <taxon>Aves</taxon>
        <taxon>Neognathae</taxon>
        <taxon>Neoaves</taxon>
        <taxon>Telluraves</taxon>
        <taxon>Australaves</taxon>
        <taxon>Passeriformes</taxon>
        <taxon>Sturnidae</taxon>
        <taxon>Lamprotornis</taxon>
    </lineage>
</organism>
<dbReference type="EMBL" id="JADDUC010000175">
    <property type="protein sequence ID" value="KAG0116476.1"/>
    <property type="molecule type" value="Genomic_DNA"/>
</dbReference>
<gene>
    <name evidence="2" type="ORF">IHE44_0002167</name>
    <name evidence="1" type="ORF">IHE44_004075</name>
</gene>
<feature type="non-terminal residue" evidence="1">
    <location>
        <position position="217"/>
    </location>
</feature>
<protein>
    <submittedName>
        <fullName evidence="1">Uncharacterized protein</fullName>
    </submittedName>
</protein>
<dbReference type="EMBL" id="JADDUC020000011">
    <property type="protein sequence ID" value="KAI1236071.1"/>
    <property type="molecule type" value="Genomic_DNA"/>
</dbReference>
<keyword evidence="3" id="KW-1185">Reference proteome</keyword>
<evidence type="ECO:0000313" key="3">
    <source>
        <dbReference type="Proteomes" id="UP000618051"/>
    </source>
</evidence>
<feature type="non-terminal residue" evidence="1">
    <location>
        <position position="1"/>
    </location>
</feature>